<proteinExistence type="predicted"/>
<organism evidence="2 3">
    <name type="scientific">Methylobacterium aquaticum</name>
    <dbReference type="NCBI Taxonomy" id="270351"/>
    <lineage>
        <taxon>Bacteria</taxon>
        <taxon>Pseudomonadati</taxon>
        <taxon>Pseudomonadota</taxon>
        <taxon>Alphaproteobacteria</taxon>
        <taxon>Hyphomicrobiales</taxon>
        <taxon>Methylobacteriaceae</taxon>
        <taxon>Methylobacterium</taxon>
    </lineage>
</organism>
<feature type="region of interest" description="Disordered" evidence="1">
    <location>
        <begin position="97"/>
        <end position="122"/>
    </location>
</feature>
<name>A0A0J6S3S8_9HYPH</name>
<dbReference type="RefSeq" id="WP_048467080.1">
    <property type="nucleotide sequence ID" value="NZ_LABX01000256.1"/>
</dbReference>
<evidence type="ECO:0000313" key="3">
    <source>
        <dbReference type="Proteomes" id="UP000035929"/>
    </source>
</evidence>
<dbReference type="EMBL" id="LABX01000256">
    <property type="protein sequence ID" value="KMO28247.1"/>
    <property type="molecule type" value="Genomic_DNA"/>
</dbReference>
<gene>
    <name evidence="2" type="ORF">VP06_28060</name>
</gene>
<accession>A0A0J6S3S8</accession>
<dbReference type="PATRIC" id="fig|270351.6.peg.3817"/>
<dbReference type="OrthoDB" id="5418945at2"/>
<dbReference type="AlphaFoldDB" id="A0A0J6S3S8"/>
<feature type="compositionally biased region" description="Basic residues" evidence="1">
    <location>
        <begin position="112"/>
        <end position="122"/>
    </location>
</feature>
<reference evidence="2 3" key="1">
    <citation type="submission" date="2015-03" db="EMBL/GenBank/DDBJ databases">
        <title>Genome sequencing of Methylobacterium aquaticum DSM16371 type strain.</title>
        <authorList>
            <person name="Chaudhry V."/>
            <person name="Patil P.B."/>
        </authorList>
    </citation>
    <scope>NUCLEOTIDE SEQUENCE [LARGE SCALE GENOMIC DNA]</scope>
    <source>
        <strain evidence="2 3">DSM 16371</strain>
    </source>
</reference>
<feature type="compositionally biased region" description="Basic and acidic residues" evidence="1">
    <location>
        <begin position="99"/>
        <end position="111"/>
    </location>
</feature>
<evidence type="ECO:0000313" key="2">
    <source>
        <dbReference type="EMBL" id="KMO28247.1"/>
    </source>
</evidence>
<evidence type="ECO:0000256" key="1">
    <source>
        <dbReference type="SAM" id="MobiDB-lite"/>
    </source>
</evidence>
<dbReference type="Proteomes" id="UP000035929">
    <property type="component" value="Unassembled WGS sequence"/>
</dbReference>
<comment type="caution">
    <text evidence="2">The sequence shown here is derived from an EMBL/GenBank/DDBJ whole genome shotgun (WGS) entry which is preliminary data.</text>
</comment>
<sequence>MHGAQDSVRTHAALRVKGVSRRDLGVPDLFGRVVNTTTDPATSHSGFSFGALAANRFAGDVAGNVATPETLVEFILGNPQRWASLAQAKIRPVMLSPLPDRHLCPPDPEPRRARRPAGRGAH</sequence>
<protein>
    <submittedName>
        <fullName evidence="2">Uncharacterized protein</fullName>
    </submittedName>
</protein>